<evidence type="ECO:0000313" key="6">
    <source>
        <dbReference type="EMBL" id="QVJ00715.1"/>
    </source>
</evidence>
<name>A0A975L7T3_9ACTN</name>
<keyword evidence="2 5" id="KW-0812">Transmembrane</keyword>
<dbReference type="RefSeq" id="WP_378737601.1">
    <property type="nucleotide sequence ID" value="NZ_CBDRIY010000071.1"/>
</dbReference>
<dbReference type="KEGG" id="nec:KGD82_19485"/>
<dbReference type="Proteomes" id="UP000682416">
    <property type="component" value="Chromosome"/>
</dbReference>
<evidence type="ECO:0000256" key="1">
    <source>
        <dbReference type="ARBA" id="ARBA00004141"/>
    </source>
</evidence>
<feature type="transmembrane region" description="Helical" evidence="5">
    <location>
        <begin position="6"/>
        <end position="24"/>
    </location>
</feature>
<accession>A0A975L7T3</accession>
<evidence type="ECO:0000256" key="3">
    <source>
        <dbReference type="ARBA" id="ARBA00022989"/>
    </source>
</evidence>
<evidence type="ECO:0000313" key="7">
    <source>
        <dbReference type="Proteomes" id="UP000682416"/>
    </source>
</evidence>
<dbReference type="Pfam" id="PF09685">
    <property type="entry name" value="MamF_MmsF"/>
    <property type="match status" value="1"/>
</dbReference>
<keyword evidence="7" id="KW-1185">Reference proteome</keyword>
<sequence length="109" mass="12022">MLAHLSGFVIAFLGWIPPLAIYFARRGRSPFIRHHASEAANFQITMLIPYVLAGVAFFGLGIFFPSLSWIGYLLIALVWIVSIVFGVLGASGANRGAWSRYPVSIRLLK</sequence>
<keyword evidence="3 5" id="KW-1133">Transmembrane helix</keyword>
<dbReference type="EMBL" id="CP074402">
    <property type="protein sequence ID" value="QVJ00715.1"/>
    <property type="molecule type" value="Genomic_DNA"/>
</dbReference>
<evidence type="ECO:0000256" key="4">
    <source>
        <dbReference type="ARBA" id="ARBA00023136"/>
    </source>
</evidence>
<dbReference type="InterPro" id="IPR019109">
    <property type="entry name" value="MamF_MmsF"/>
</dbReference>
<keyword evidence="4 5" id="KW-0472">Membrane</keyword>
<gene>
    <name evidence="6" type="ORF">KGD82_19485</name>
</gene>
<evidence type="ECO:0000256" key="2">
    <source>
        <dbReference type="ARBA" id="ARBA00022692"/>
    </source>
</evidence>
<feature type="transmembrane region" description="Helical" evidence="5">
    <location>
        <begin position="70"/>
        <end position="90"/>
    </location>
</feature>
<protein>
    <submittedName>
        <fullName evidence="6">DUF4870 domain-containing protein</fullName>
    </submittedName>
</protein>
<feature type="transmembrane region" description="Helical" evidence="5">
    <location>
        <begin position="44"/>
        <end position="64"/>
    </location>
</feature>
<reference evidence="6" key="1">
    <citation type="submission" date="2021-05" db="EMBL/GenBank/DDBJ databases">
        <authorList>
            <person name="Kaiqin L."/>
            <person name="Jian G."/>
        </authorList>
    </citation>
    <scope>NUCLEOTIDE SEQUENCE</scope>
    <source>
        <strain evidence="6">HDS5</strain>
    </source>
</reference>
<dbReference type="AlphaFoldDB" id="A0A975L7T3"/>
<organism evidence="6 7">
    <name type="scientific">Nocardiopsis eucommiae</name>
    <dbReference type="NCBI Taxonomy" id="2831970"/>
    <lineage>
        <taxon>Bacteria</taxon>
        <taxon>Bacillati</taxon>
        <taxon>Actinomycetota</taxon>
        <taxon>Actinomycetes</taxon>
        <taxon>Streptosporangiales</taxon>
        <taxon>Nocardiopsidaceae</taxon>
        <taxon>Nocardiopsis</taxon>
    </lineage>
</organism>
<proteinExistence type="predicted"/>
<evidence type="ECO:0000256" key="5">
    <source>
        <dbReference type="SAM" id="Phobius"/>
    </source>
</evidence>
<comment type="subcellular location">
    <subcellularLocation>
        <location evidence="1">Membrane</location>
        <topology evidence="1">Multi-pass membrane protein</topology>
    </subcellularLocation>
</comment>